<dbReference type="GO" id="GO:0046983">
    <property type="term" value="F:protein dimerization activity"/>
    <property type="evidence" value="ECO:0007669"/>
    <property type="project" value="InterPro"/>
</dbReference>
<keyword evidence="12 13" id="KW-0472">Membrane</keyword>
<dbReference type="SUPFAM" id="SSF55785">
    <property type="entry name" value="PYP-like sensor domain (PAS domain)"/>
    <property type="match status" value="1"/>
</dbReference>
<dbReference type="SUPFAM" id="SSF55874">
    <property type="entry name" value="ATPase domain of HSP90 chaperone/DNA topoisomerase II/histidine kinase"/>
    <property type="match status" value="1"/>
</dbReference>
<dbReference type="PROSITE" id="PS50109">
    <property type="entry name" value="HIS_KIN"/>
    <property type="match status" value="1"/>
</dbReference>
<evidence type="ECO:0000256" key="12">
    <source>
        <dbReference type="ARBA" id="ARBA00023136"/>
    </source>
</evidence>
<keyword evidence="10 13" id="KW-1133">Transmembrane helix</keyword>
<evidence type="ECO:0000256" key="1">
    <source>
        <dbReference type="ARBA" id="ARBA00000085"/>
    </source>
</evidence>
<dbReference type="RefSeq" id="WP_090119830.1">
    <property type="nucleotide sequence ID" value="NZ_FNNJ01000001.1"/>
</dbReference>
<dbReference type="InterPro" id="IPR005467">
    <property type="entry name" value="His_kinase_dom"/>
</dbReference>
<dbReference type="EC" id="2.7.13.3" evidence="3"/>
<reference evidence="15 16" key="1">
    <citation type="submission" date="2016-10" db="EMBL/GenBank/DDBJ databases">
        <authorList>
            <person name="de Groot N.N."/>
        </authorList>
    </citation>
    <scope>NUCLEOTIDE SEQUENCE [LARGE SCALE GENOMIC DNA]</scope>
    <source>
        <strain evidence="15 16">DSM 24956</strain>
    </source>
</reference>
<dbReference type="InterPro" id="IPR029095">
    <property type="entry name" value="NarX-like_N"/>
</dbReference>
<organism evidence="15 16">
    <name type="scientific">Lutibacter oricola</name>
    <dbReference type="NCBI Taxonomy" id="762486"/>
    <lineage>
        <taxon>Bacteria</taxon>
        <taxon>Pseudomonadati</taxon>
        <taxon>Bacteroidota</taxon>
        <taxon>Flavobacteriia</taxon>
        <taxon>Flavobacteriales</taxon>
        <taxon>Flavobacteriaceae</taxon>
        <taxon>Lutibacter</taxon>
    </lineage>
</organism>
<dbReference type="GO" id="GO:0000155">
    <property type="term" value="F:phosphorelay sensor kinase activity"/>
    <property type="evidence" value="ECO:0007669"/>
    <property type="project" value="InterPro"/>
</dbReference>
<evidence type="ECO:0000313" key="15">
    <source>
        <dbReference type="EMBL" id="SDW44675.1"/>
    </source>
</evidence>
<dbReference type="GO" id="GO:0005524">
    <property type="term" value="F:ATP binding"/>
    <property type="evidence" value="ECO:0007669"/>
    <property type="project" value="UniProtKB-KW"/>
</dbReference>
<dbReference type="Pfam" id="PF13675">
    <property type="entry name" value="PilJ"/>
    <property type="match status" value="1"/>
</dbReference>
<keyword evidence="4" id="KW-0597">Phosphoprotein</keyword>
<dbReference type="Gene3D" id="1.20.5.1930">
    <property type="match status" value="1"/>
</dbReference>
<protein>
    <recommendedName>
        <fullName evidence="3">histidine kinase</fullName>
        <ecNumber evidence="3">2.7.13.3</ecNumber>
    </recommendedName>
</protein>
<keyword evidence="9" id="KW-0067">ATP-binding</keyword>
<evidence type="ECO:0000256" key="8">
    <source>
        <dbReference type="ARBA" id="ARBA00022777"/>
    </source>
</evidence>
<feature type="transmembrane region" description="Helical" evidence="13">
    <location>
        <begin position="20"/>
        <end position="40"/>
    </location>
</feature>
<dbReference type="Pfam" id="PF13426">
    <property type="entry name" value="PAS_9"/>
    <property type="match status" value="1"/>
</dbReference>
<dbReference type="InterPro" id="IPR000014">
    <property type="entry name" value="PAS"/>
</dbReference>
<dbReference type="NCBIfam" id="TIGR00229">
    <property type="entry name" value="sensory_box"/>
    <property type="match status" value="1"/>
</dbReference>
<evidence type="ECO:0000259" key="14">
    <source>
        <dbReference type="PROSITE" id="PS50109"/>
    </source>
</evidence>
<evidence type="ECO:0000313" key="16">
    <source>
        <dbReference type="Proteomes" id="UP000199595"/>
    </source>
</evidence>
<keyword evidence="6 13" id="KW-0812">Transmembrane</keyword>
<gene>
    <name evidence="15" type="ORF">SAMN05444411_101738</name>
</gene>
<keyword evidence="8" id="KW-0418">Kinase</keyword>
<keyword evidence="5" id="KW-0808">Transferase</keyword>
<keyword evidence="7" id="KW-0547">Nucleotide-binding</keyword>
<evidence type="ECO:0000256" key="6">
    <source>
        <dbReference type="ARBA" id="ARBA00022692"/>
    </source>
</evidence>
<evidence type="ECO:0000256" key="9">
    <source>
        <dbReference type="ARBA" id="ARBA00022840"/>
    </source>
</evidence>
<evidence type="ECO:0000256" key="3">
    <source>
        <dbReference type="ARBA" id="ARBA00012438"/>
    </source>
</evidence>
<sequence length="607" mass="68848">MGDKNNGISLDNSTFFKFRRLYILAFSLIAGIIIVAQILIQKHLNSQVNDSRIINIAGRQRMLSQKLVKESLFLLNSSSAEKLKSIEAIKSDSETFLNSHQNLQDEFNELGELTQNNPELKSLFQNIEIHHSKIIESCNSIVQLVGSNPSSTNDILLPYIQILKNAEKPFLNKMNEIVFKFDEVSKQKVKQLKRIEYILLIISLLILVFEILFLFKPISIHIKNVIGDLIQTKKETQKKAEKIEELYLAKDASMQELKGLNYALDNAALFISVAQDGSVVHISKKFKNLLGVDNLNSEKGQLEDVLLFEESENQTVGELLKGKRRSIWVGELQIITLKEEKLWLEMSVIPMNQLGGNQRALILCTDITKRKTSQNEINILNEERFAEQVNRQKIQASQIVEAQEEERKRIAKDIHDGIGQMLTALKFNIESINTENVENTALKVDRLKDLLGSLIKEVRAVTFNLTPPELIDYGIVPTIQKLAEKLAGFTGKQIFFENKTNFKGRFDSLVETNLYRVVQEAVNNALKYANSNYILVSISHSDQVLSIVIDDDGKGFDVDKLLAEKSEAGMGLFFMKERISYINGRIFINSSKNNGTRITININLDNS</sequence>
<proteinExistence type="predicted"/>
<dbReference type="Proteomes" id="UP000199595">
    <property type="component" value="Unassembled WGS sequence"/>
</dbReference>
<comment type="catalytic activity">
    <reaction evidence="1">
        <text>ATP + protein L-histidine = ADP + protein N-phospho-L-histidine.</text>
        <dbReference type="EC" id="2.7.13.3"/>
    </reaction>
</comment>
<dbReference type="PANTHER" id="PTHR24421:SF10">
    <property type="entry name" value="NITRATE_NITRITE SENSOR PROTEIN NARQ"/>
    <property type="match status" value="1"/>
</dbReference>
<feature type="domain" description="Histidine kinase" evidence="14">
    <location>
        <begin position="514"/>
        <end position="606"/>
    </location>
</feature>
<dbReference type="Gene3D" id="3.30.565.10">
    <property type="entry name" value="Histidine kinase-like ATPase, C-terminal domain"/>
    <property type="match status" value="1"/>
</dbReference>
<dbReference type="SMART" id="SM00387">
    <property type="entry name" value="HATPase_c"/>
    <property type="match status" value="1"/>
</dbReference>
<evidence type="ECO:0000256" key="7">
    <source>
        <dbReference type="ARBA" id="ARBA00022741"/>
    </source>
</evidence>
<dbReference type="CDD" id="cd16917">
    <property type="entry name" value="HATPase_UhpB-NarQ-NarX-like"/>
    <property type="match status" value="1"/>
</dbReference>
<dbReference type="InterPro" id="IPR003594">
    <property type="entry name" value="HATPase_dom"/>
</dbReference>
<evidence type="ECO:0000256" key="10">
    <source>
        <dbReference type="ARBA" id="ARBA00022989"/>
    </source>
</evidence>
<evidence type="ECO:0000256" key="11">
    <source>
        <dbReference type="ARBA" id="ARBA00023012"/>
    </source>
</evidence>
<dbReference type="GO" id="GO:0016020">
    <property type="term" value="C:membrane"/>
    <property type="evidence" value="ECO:0007669"/>
    <property type="project" value="UniProtKB-SubCell"/>
</dbReference>
<dbReference type="InterPro" id="IPR036890">
    <property type="entry name" value="HATPase_C_sf"/>
</dbReference>
<dbReference type="Gene3D" id="3.30.450.20">
    <property type="entry name" value="PAS domain"/>
    <property type="match status" value="1"/>
</dbReference>
<dbReference type="PANTHER" id="PTHR24421">
    <property type="entry name" value="NITRATE/NITRITE SENSOR PROTEIN NARX-RELATED"/>
    <property type="match status" value="1"/>
</dbReference>
<name>A0A1H2TLV3_9FLAO</name>
<keyword evidence="11" id="KW-0902">Two-component regulatory system</keyword>
<evidence type="ECO:0000256" key="4">
    <source>
        <dbReference type="ARBA" id="ARBA00022553"/>
    </source>
</evidence>
<evidence type="ECO:0000256" key="2">
    <source>
        <dbReference type="ARBA" id="ARBA00004141"/>
    </source>
</evidence>
<dbReference type="Pfam" id="PF02518">
    <property type="entry name" value="HATPase_c"/>
    <property type="match status" value="1"/>
</dbReference>
<accession>A0A1H2TLV3</accession>
<evidence type="ECO:0000256" key="5">
    <source>
        <dbReference type="ARBA" id="ARBA00022679"/>
    </source>
</evidence>
<keyword evidence="16" id="KW-1185">Reference proteome</keyword>
<feature type="transmembrane region" description="Helical" evidence="13">
    <location>
        <begin position="195"/>
        <end position="215"/>
    </location>
</feature>
<dbReference type="AlphaFoldDB" id="A0A1H2TLV3"/>
<dbReference type="Pfam" id="PF07730">
    <property type="entry name" value="HisKA_3"/>
    <property type="match status" value="1"/>
</dbReference>
<dbReference type="InterPro" id="IPR050482">
    <property type="entry name" value="Sensor_HK_TwoCompSys"/>
</dbReference>
<dbReference type="OrthoDB" id="9760839at2"/>
<dbReference type="EMBL" id="FNNJ01000001">
    <property type="protein sequence ID" value="SDW44675.1"/>
    <property type="molecule type" value="Genomic_DNA"/>
</dbReference>
<evidence type="ECO:0000256" key="13">
    <source>
        <dbReference type="SAM" id="Phobius"/>
    </source>
</evidence>
<dbReference type="InterPro" id="IPR011712">
    <property type="entry name" value="Sig_transdc_His_kin_sub3_dim/P"/>
</dbReference>
<dbReference type="InterPro" id="IPR035965">
    <property type="entry name" value="PAS-like_dom_sf"/>
</dbReference>
<comment type="subcellular location">
    <subcellularLocation>
        <location evidence="2">Membrane</location>
        <topology evidence="2">Multi-pass membrane protein</topology>
    </subcellularLocation>
</comment>
<dbReference type="STRING" id="762486.SAMN05444411_101738"/>